<dbReference type="SUPFAM" id="SSF75005">
    <property type="entry name" value="Arabinanase/levansucrase/invertase"/>
    <property type="match status" value="1"/>
</dbReference>
<sequence>MTQFLAQAFNMDRPTLLFGTLVVVCVAFTYAFTNPIKTQNGSDPQMVWWDGMYYLTTTTWSDIQITAAPTIEGLKTATPRTVWTDNDPSRCCNVWAPEMHMIDGRWYIYYTAGPSGDDYTGNQRTWVIQGGTEDPLSSEYTFLSQVVPPNYQQGMLDPSVFRMSNGKTYYLFSAWPSSQTIFIADLIDPSTIGPATQISEPTLEWETHQWAVNEGPYGISHNGTDFVVFSASSCGTQYYSIGLLTLTAGADPLDAHSWTKSPEPIFSSANGLYGTAHNAFFKSPDSTEDWNVFHANRSPDGHCDGNRQTFVQKVDWNADGTPNLGTPLAAGTEIAEPSGE</sequence>
<dbReference type="PANTHER" id="PTHR43817:SF1">
    <property type="entry name" value="HYDROLASE, FAMILY 43, PUTATIVE (AFU_ORTHOLOGUE AFUA_3G01660)-RELATED"/>
    <property type="match status" value="1"/>
</dbReference>
<dbReference type="GO" id="GO:0005975">
    <property type="term" value="P:carbohydrate metabolic process"/>
    <property type="evidence" value="ECO:0007669"/>
    <property type="project" value="InterPro"/>
</dbReference>
<keyword evidence="10" id="KW-1185">Reference proteome</keyword>
<dbReference type="OrthoDB" id="272289at2759"/>
<gene>
    <name evidence="9" type="ORF">BDY21DRAFT_339370</name>
</gene>
<evidence type="ECO:0000256" key="6">
    <source>
        <dbReference type="PIRSR" id="PIRSR606710-2"/>
    </source>
</evidence>
<dbReference type="InterPro" id="IPR006710">
    <property type="entry name" value="Glyco_hydro_43"/>
</dbReference>
<evidence type="ECO:0000256" key="7">
    <source>
        <dbReference type="RuleBase" id="RU361187"/>
    </source>
</evidence>
<comment type="similarity">
    <text evidence="1 7">Belongs to the glycosyl hydrolase 43 family.</text>
</comment>
<keyword evidence="2" id="KW-0732">Signal</keyword>
<feature type="active site" description="Proton acceptor" evidence="5">
    <location>
        <position position="43"/>
    </location>
</feature>
<organism evidence="9 10">
    <name type="scientific">Lineolata rhizophorae</name>
    <dbReference type="NCBI Taxonomy" id="578093"/>
    <lineage>
        <taxon>Eukaryota</taxon>
        <taxon>Fungi</taxon>
        <taxon>Dikarya</taxon>
        <taxon>Ascomycota</taxon>
        <taxon>Pezizomycotina</taxon>
        <taxon>Dothideomycetes</taxon>
        <taxon>Dothideomycetes incertae sedis</taxon>
        <taxon>Lineolatales</taxon>
        <taxon>Lineolataceae</taxon>
        <taxon>Lineolata</taxon>
    </lineage>
</organism>
<dbReference type="GO" id="GO:0004553">
    <property type="term" value="F:hydrolase activity, hydrolyzing O-glycosyl compounds"/>
    <property type="evidence" value="ECO:0007669"/>
    <property type="project" value="InterPro"/>
</dbReference>
<dbReference type="EMBL" id="MU001676">
    <property type="protein sequence ID" value="KAF2458948.1"/>
    <property type="molecule type" value="Genomic_DNA"/>
</dbReference>
<evidence type="ECO:0000256" key="3">
    <source>
        <dbReference type="ARBA" id="ARBA00022801"/>
    </source>
</evidence>
<evidence type="ECO:0000313" key="10">
    <source>
        <dbReference type="Proteomes" id="UP000799766"/>
    </source>
</evidence>
<dbReference type="Pfam" id="PF04616">
    <property type="entry name" value="Glyco_hydro_43"/>
    <property type="match status" value="1"/>
</dbReference>
<proteinExistence type="inferred from homology"/>
<evidence type="ECO:0000256" key="1">
    <source>
        <dbReference type="ARBA" id="ARBA00009865"/>
    </source>
</evidence>
<reference evidence="9" key="1">
    <citation type="journal article" date="2020" name="Stud. Mycol.">
        <title>101 Dothideomycetes genomes: a test case for predicting lifestyles and emergence of pathogens.</title>
        <authorList>
            <person name="Haridas S."/>
            <person name="Albert R."/>
            <person name="Binder M."/>
            <person name="Bloem J."/>
            <person name="Labutti K."/>
            <person name="Salamov A."/>
            <person name="Andreopoulos B."/>
            <person name="Baker S."/>
            <person name="Barry K."/>
            <person name="Bills G."/>
            <person name="Bluhm B."/>
            <person name="Cannon C."/>
            <person name="Castanera R."/>
            <person name="Culley D."/>
            <person name="Daum C."/>
            <person name="Ezra D."/>
            <person name="Gonzalez J."/>
            <person name="Henrissat B."/>
            <person name="Kuo A."/>
            <person name="Liang C."/>
            <person name="Lipzen A."/>
            <person name="Lutzoni F."/>
            <person name="Magnuson J."/>
            <person name="Mondo S."/>
            <person name="Nolan M."/>
            <person name="Ohm R."/>
            <person name="Pangilinan J."/>
            <person name="Park H.-J."/>
            <person name="Ramirez L."/>
            <person name="Alfaro M."/>
            <person name="Sun H."/>
            <person name="Tritt A."/>
            <person name="Yoshinaga Y."/>
            <person name="Zwiers L.-H."/>
            <person name="Turgeon B."/>
            <person name="Goodwin S."/>
            <person name="Spatafora J."/>
            <person name="Crous P."/>
            <person name="Grigoriev I."/>
        </authorList>
    </citation>
    <scope>NUCLEOTIDE SEQUENCE</scope>
    <source>
        <strain evidence="9">ATCC 16933</strain>
    </source>
</reference>
<evidence type="ECO:0000313" key="9">
    <source>
        <dbReference type="EMBL" id="KAF2458948.1"/>
    </source>
</evidence>
<protein>
    <submittedName>
        <fullName evidence="9">Glycosyl hydrolase</fullName>
    </submittedName>
</protein>
<accession>A0A6A6P592</accession>
<dbReference type="PANTHER" id="PTHR43817">
    <property type="entry name" value="GLYCOSYL HYDROLASE"/>
    <property type="match status" value="1"/>
</dbReference>
<feature type="site" description="Important for catalytic activity, responsible for pKa modulation of the active site Glu and correct orientation of both the proton donor and substrate" evidence="6">
    <location>
        <position position="157"/>
    </location>
</feature>
<dbReference type="Gene3D" id="2.115.10.20">
    <property type="entry name" value="Glycosyl hydrolase domain, family 43"/>
    <property type="match status" value="1"/>
</dbReference>
<keyword evidence="4 7" id="KW-0326">Glycosidase</keyword>
<dbReference type="AlphaFoldDB" id="A0A6A6P592"/>
<name>A0A6A6P592_9PEZI</name>
<evidence type="ECO:0000256" key="5">
    <source>
        <dbReference type="PIRSR" id="PIRSR606710-1"/>
    </source>
</evidence>
<evidence type="ECO:0000256" key="2">
    <source>
        <dbReference type="ARBA" id="ARBA00022729"/>
    </source>
</evidence>
<feature type="active site" description="Proton donor" evidence="5">
    <location>
        <position position="214"/>
    </location>
</feature>
<evidence type="ECO:0000256" key="4">
    <source>
        <dbReference type="ARBA" id="ARBA00023295"/>
    </source>
</evidence>
<dbReference type="InterPro" id="IPR023296">
    <property type="entry name" value="Glyco_hydro_beta-prop_sf"/>
</dbReference>
<feature type="region of interest" description="Disordered" evidence="8">
    <location>
        <begin position="321"/>
        <end position="340"/>
    </location>
</feature>
<dbReference type="Proteomes" id="UP000799766">
    <property type="component" value="Unassembled WGS sequence"/>
</dbReference>
<dbReference type="CDD" id="cd18820">
    <property type="entry name" value="GH43_LbAraf43-like"/>
    <property type="match status" value="1"/>
</dbReference>
<evidence type="ECO:0000256" key="8">
    <source>
        <dbReference type="SAM" id="MobiDB-lite"/>
    </source>
</evidence>
<keyword evidence="3 7" id="KW-0378">Hydrolase</keyword>